<protein>
    <submittedName>
        <fullName evidence="2">Uncharacterized protein</fullName>
    </submittedName>
</protein>
<feature type="compositionally biased region" description="Polar residues" evidence="1">
    <location>
        <begin position="77"/>
        <end position="114"/>
    </location>
</feature>
<dbReference type="AlphaFoldDB" id="A0A2Z7AD77"/>
<feature type="region of interest" description="Disordered" evidence="1">
    <location>
        <begin position="33"/>
        <end position="137"/>
    </location>
</feature>
<evidence type="ECO:0000313" key="2">
    <source>
        <dbReference type="EMBL" id="KZV16882.1"/>
    </source>
</evidence>
<accession>A0A2Z7AD77</accession>
<feature type="compositionally biased region" description="Pro residues" evidence="1">
    <location>
        <begin position="36"/>
        <end position="46"/>
    </location>
</feature>
<evidence type="ECO:0000313" key="3">
    <source>
        <dbReference type="Proteomes" id="UP000250235"/>
    </source>
</evidence>
<organism evidence="2 3">
    <name type="scientific">Dorcoceras hygrometricum</name>
    <dbReference type="NCBI Taxonomy" id="472368"/>
    <lineage>
        <taxon>Eukaryota</taxon>
        <taxon>Viridiplantae</taxon>
        <taxon>Streptophyta</taxon>
        <taxon>Embryophyta</taxon>
        <taxon>Tracheophyta</taxon>
        <taxon>Spermatophyta</taxon>
        <taxon>Magnoliopsida</taxon>
        <taxon>eudicotyledons</taxon>
        <taxon>Gunneridae</taxon>
        <taxon>Pentapetalae</taxon>
        <taxon>asterids</taxon>
        <taxon>lamiids</taxon>
        <taxon>Lamiales</taxon>
        <taxon>Gesneriaceae</taxon>
        <taxon>Didymocarpoideae</taxon>
        <taxon>Trichosporeae</taxon>
        <taxon>Loxocarpinae</taxon>
        <taxon>Dorcoceras</taxon>
    </lineage>
</organism>
<name>A0A2Z7AD77_9LAMI</name>
<sequence length="182" mass="19504">MAWTAFRHTCALNNMSRAMYTCSIDVHPLLMKAPRDGPPPAAPPPQNLAAAARATSAHRAPSGEPASHFMPAIVAPQRQQASTSSAHDLQQRPANVQPPSSQARGKQRTTAQRSRNQRRPYCRPACGQRAQHRARGVERPLHNTAQHLRRGVAASAGNCKFIAHGRLRASARGGAPPCAAAP</sequence>
<reference evidence="2 3" key="1">
    <citation type="journal article" date="2015" name="Proc. Natl. Acad. Sci. U.S.A.">
        <title>The resurrection genome of Boea hygrometrica: A blueprint for survival of dehydration.</title>
        <authorList>
            <person name="Xiao L."/>
            <person name="Yang G."/>
            <person name="Zhang L."/>
            <person name="Yang X."/>
            <person name="Zhao S."/>
            <person name="Ji Z."/>
            <person name="Zhou Q."/>
            <person name="Hu M."/>
            <person name="Wang Y."/>
            <person name="Chen M."/>
            <person name="Xu Y."/>
            <person name="Jin H."/>
            <person name="Xiao X."/>
            <person name="Hu G."/>
            <person name="Bao F."/>
            <person name="Hu Y."/>
            <person name="Wan P."/>
            <person name="Li L."/>
            <person name="Deng X."/>
            <person name="Kuang T."/>
            <person name="Xiang C."/>
            <person name="Zhu J.K."/>
            <person name="Oliver M.J."/>
            <person name="He Y."/>
        </authorList>
    </citation>
    <scope>NUCLEOTIDE SEQUENCE [LARGE SCALE GENOMIC DNA]</scope>
    <source>
        <strain evidence="3">cv. XS01</strain>
    </source>
</reference>
<evidence type="ECO:0000256" key="1">
    <source>
        <dbReference type="SAM" id="MobiDB-lite"/>
    </source>
</evidence>
<dbReference type="EMBL" id="KV018520">
    <property type="protein sequence ID" value="KZV16882.1"/>
    <property type="molecule type" value="Genomic_DNA"/>
</dbReference>
<keyword evidence="3" id="KW-1185">Reference proteome</keyword>
<proteinExistence type="predicted"/>
<gene>
    <name evidence="2" type="ORF">F511_21091</name>
</gene>
<dbReference type="Proteomes" id="UP000250235">
    <property type="component" value="Unassembled WGS sequence"/>
</dbReference>
<feature type="compositionally biased region" description="Low complexity" evidence="1">
    <location>
        <begin position="47"/>
        <end position="60"/>
    </location>
</feature>